<evidence type="ECO:0000313" key="2">
    <source>
        <dbReference type="EMBL" id="SFS61450.1"/>
    </source>
</evidence>
<accession>A0A1I6RA70</accession>
<dbReference type="EMBL" id="FOZZ01000003">
    <property type="protein sequence ID" value="SFS61450.1"/>
    <property type="molecule type" value="Genomic_DNA"/>
</dbReference>
<dbReference type="STRING" id="683125.SAMN05660206_103242"/>
<reference evidence="2 3" key="1">
    <citation type="submission" date="2016-10" db="EMBL/GenBank/DDBJ databases">
        <authorList>
            <person name="de Groot N.N."/>
        </authorList>
    </citation>
    <scope>NUCLEOTIDE SEQUENCE [LARGE SCALE GENOMIC DNA]</scope>
    <source>
        <strain evidence="2 3">DSM 22789</strain>
    </source>
</reference>
<dbReference type="InterPro" id="IPR008969">
    <property type="entry name" value="CarboxyPept-like_regulatory"/>
</dbReference>
<name>A0A1I6RA70_9SPHI</name>
<dbReference type="InterPro" id="IPR043741">
    <property type="entry name" value="DUF5686"/>
</dbReference>
<keyword evidence="3" id="KW-1185">Reference proteome</keyword>
<proteinExistence type="predicted"/>
<evidence type="ECO:0000256" key="1">
    <source>
        <dbReference type="SAM" id="SignalP"/>
    </source>
</evidence>
<dbReference type="Pfam" id="PF13715">
    <property type="entry name" value="CarbopepD_reg_2"/>
    <property type="match status" value="1"/>
</dbReference>
<dbReference type="Pfam" id="PF18939">
    <property type="entry name" value="DUF5686"/>
    <property type="match status" value="1"/>
</dbReference>
<dbReference type="Proteomes" id="UP000198785">
    <property type="component" value="Unassembled WGS sequence"/>
</dbReference>
<evidence type="ECO:0000313" key="3">
    <source>
        <dbReference type="Proteomes" id="UP000198785"/>
    </source>
</evidence>
<gene>
    <name evidence="2" type="ORF">SAMN05660206_103242</name>
</gene>
<keyword evidence="1" id="KW-0732">Signal</keyword>
<protein>
    <submittedName>
        <fullName evidence="2">CarboxypepD_reg-like domain-containing protein</fullName>
    </submittedName>
</protein>
<dbReference type="SUPFAM" id="SSF49464">
    <property type="entry name" value="Carboxypeptidase regulatory domain-like"/>
    <property type="match status" value="1"/>
</dbReference>
<dbReference type="OrthoDB" id="983143at2"/>
<organism evidence="2 3">
    <name type="scientific">Sphingobacterium wenxiniae</name>
    <dbReference type="NCBI Taxonomy" id="683125"/>
    <lineage>
        <taxon>Bacteria</taxon>
        <taxon>Pseudomonadati</taxon>
        <taxon>Bacteroidota</taxon>
        <taxon>Sphingobacteriia</taxon>
        <taxon>Sphingobacteriales</taxon>
        <taxon>Sphingobacteriaceae</taxon>
        <taxon>Sphingobacterium</taxon>
    </lineage>
</organism>
<dbReference type="AlphaFoldDB" id="A0A1I6RA70"/>
<feature type="signal peptide" evidence="1">
    <location>
        <begin position="1"/>
        <end position="18"/>
    </location>
</feature>
<dbReference type="Gene3D" id="2.60.40.1120">
    <property type="entry name" value="Carboxypeptidase-like, regulatory domain"/>
    <property type="match status" value="1"/>
</dbReference>
<feature type="chain" id="PRO_5011510809" evidence="1">
    <location>
        <begin position="19"/>
        <end position="826"/>
    </location>
</feature>
<sequence length="826" mass="94341">MKIYFTVFLLLFSFSMRAQVSGVVKDKNQTALPAVSVMVKDSYLGTSTNVEGQFSINGLSKGKHTLIIKKLGFRIESRTVLIDTESTFLDIVLEPEELAIEEVVVTSVENPAHRIIRQAQAHRRANADKNDKFHADFYSRGTMWIKNLPKKIALAEVDDEMIGLLDSTRSGIVYLSETVSTISFQKPNKLYENIVASKVSGDDRGFSFNTAIGTNFDFYSDRVELGASVVSPISSAAFNYYTYRLVDSRLEEGHHVYKIRVLPKRDKEPTVEGFLYIVEDSWEIYAVDFAIPGYRLQVPVIDTLKLVQQYHFNTPDRRWVKSLQTIDFGIGLLGININGRYIHNFSNYAFVEQFEKGTFGSTLSRMTGNANQKDSAYWANRRPVPLTEEEATDYVKKDSVQTIRNSKTYVDSVDRKHNRFQPTDVLTGYTYRNSHKKLEIGYKGLSNIFATGFNPVQGWTFSALLQAKLGDAQVGNRSTFSTTFQYGVAEDKLRVQANLLHRFNTKNYAMLSLEGGNKVVQFNENGGVHPFINMVSSLFFKENFMQLYQKKFITAAYAQNIAIPLRFFVNASYQNRQPLFNHTNYSFLKKDKEYVSNNPLSPEDQESAPFEAHKIFKTSLALQWTPGLKAVERGDYRMLLNEGSRPQITVGYHYNIGTEDRKYNHQMLFAQVSQSMTMGYAGQLRARVNTGKFFNAEGIAFTDYKHFNGNRTHIGTTGSYMNTFLNMPYYANSTKDAYFEAHAEHDFKGFVMNKLPLLNRLQWNLVVGYHHLSTTEHKPYHEVTAGFNNIGWGKFRLLRFDFVRSFQGDRTENGFVVGLKFLNVLN</sequence>